<feature type="transmembrane region" description="Helical" evidence="1">
    <location>
        <begin position="105"/>
        <end position="123"/>
    </location>
</feature>
<keyword evidence="4" id="KW-1185">Reference proteome</keyword>
<evidence type="ECO:0000256" key="1">
    <source>
        <dbReference type="SAM" id="Phobius"/>
    </source>
</evidence>
<dbReference type="OrthoDB" id="8478645at2"/>
<dbReference type="eggNOG" id="ENOG5032V5I">
    <property type="taxonomic scope" value="Bacteria"/>
</dbReference>
<gene>
    <name evidence="3" type="ORF">HY36_08275</name>
</gene>
<dbReference type="Proteomes" id="UP000024547">
    <property type="component" value="Unassembled WGS sequence"/>
</dbReference>
<evidence type="ECO:0008006" key="5">
    <source>
        <dbReference type="Google" id="ProtNLM"/>
    </source>
</evidence>
<keyword evidence="1" id="KW-1133">Transmembrane helix</keyword>
<dbReference type="PATRIC" id="fig|1280948.3.peg.2770"/>
<dbReference type="EMBL" id="AWFH01000045">
    <property type="protein sequence ID" value="KCZ59264.1"/>
    <property type="molecule type" value="Genomic_DNA"/>
</dbReference>
<keyword evidence="1" id="KW-0812">Transmembrane</keyword>
<keyword evidence="2" id="KW-0732">Signal</keyword>
<evidence type="ECO:0000256" key="2">
    <source>
        <dbReference type="SAM" id="SignalP"/>
    </source>
</evidence>
<proteinExistence type="predicted"/>
<name>A0A059DZ75_9PROT</name>
<dbReference type="GeneID" id="92500668"/>
<keyword evidence="1" id="KW-0472">Membrane</keyword>
<evidence type="ECO:0000313" key="3">
    <source>
        <dbReference type="EMBL" id="KCZ59264.1"/>
    </source>
</evidence>
<sequence length="257" mass="28226">MGRTGRLSIALLMAAILSAPIWAQSDYDLDNVPAGPEINEEWDGGVGLETDLNALEAAHAELIAMSDLQLERPEADPIEFEPSEPPGWLSSLVKLLGHLGPLLKFVFYACIVLVVAGVLYFLFGEAMRIRFGGKKDKSEGDEDDIVPDFRPDQATARSLLEEADALAREGRFAEAVHLLLFRSIEDIQSRVEMGVPRSMTAREIGRLGYLPDRARSALGPIIAIVERSFFGGRDVDETGWQSARASYEDFAFGGEWA</sequence>
<protein>
    <recommendedName>
        <fullName evidence="5">DUF4129 domain-containing protein</fullName>
    </recommendedName>
</protein>
<evidence type="ECO:0000313" key="4">
    <source>
        <dbReference type="Proteomes" id="UP000024547"/>
    </source>
</evidence>
<organism evidence="3 4">
    <name type="scientific">Hyphomonas atlantica</name>
    <dbReference type="NCBI Taxonomy" id="1280948"/>
    <lineage>
        <taxon>Bacteria</taxon>
        <taxon>Pseudomonadati</taxon>
        <taxon>Pseudomonadota</taxon>
        <taxon>Alphaproteobacteria</taxon>
        <taxon>Hyphomonadales</taxon>
        <taxon>Hyphomonadaceae</taxon>
        <taxon>Hyphomonas</taxon>
    </lineage>
</organism>
<dbReference type="AlphaFoldDB" id="A0A059DZ75"/>
<dbReference type="STRING" id="1280948.HY36_08275"/>
<feature type="chain" id="PRO_5001570748" description="DUF4129 domain-containing protein" evidence="2">
    <location>
        <begin position="24"/>
        <end position="257"/>
    </location>
</feature>
<dbReference type="RefSeq" id="WP_051602805.1">
    <property type="nucleotide sequence ID" value="NZ_AWFH01000045.1"/>
</dbReference>
<accession>A0A059DZ75</accession>
<comment type="caution">
    <text evidence="3">The sequence shown here is derived from an EMBL/GenBank/DDBJ whole genome shotgun (WGS) entry which is preliminary data.</text>
</comment>
<feature type="signal peptide" evidence="2">
    <location>
        <begin position="1"/>
        <end position="23"/>
    </location>
</feature>
<reference evidence="3 4" key="1">
    <citation type="journal article" date="2014" name="Antonie Van Leeuwenhoek">
        <title>Hyphomonas beringensis sp. nov. and Hyphomonas chukchiensis sp. nov., isolated from surface seawater of the Bering Sea and Chukchi Sea.</title>
        <authorList>
            <person name="Li C."/>
            <person name="Lai Q."/>
            <person name="Li G."/>
            <person name="Dong C."/>
            <person name="Wang J."/>
            <person name="Liao Y."/>
            <person name="Shao Z."/>
        </authorList>
    </citation>
    <scope>NUCLEOTIDE SEQUENCE [LARGE SCALE GENOMIC DNA]</scope>
    <source>
        <strain evidence="3 4">22II1-22F38</strain>
    </source>
</reference>